<evidence type="ECO:0000313" key="3">
    <source>
        <dbReference type="Proteomes" id="UP000792865"/>
    </source>
</evidence>
<dbReference type="AlphaFoldDB" id="A0AAC9VI29"/>
<organism evidence="2 3">
    <name type="scientific">Candidatus Williamhamiltonella defendens</name>
    <dbReference type="NCBI Taxonomy" id="138072"/>
    <lineage>
        <taxon>Bacteria</taxon>
        <taxon>Pseudomonadati</taxon>
        <taxon>Pseudomonadota</taxon>
        <taxon>Gammaproteobacteria</taxon>
        <taxon>Enterobacterales</taxon>
        <taxon>Enterobacteriaceae</taxon>
        <taxon>aphid secondary symbionts</taxon>
        <taxon>Candidatus Williamhamiltonella</taxon>
    </lineage>
</organism>
<dbReference type="Proteomes" id="UP000792865">
    <property type="component" value="Chromosome"/>
</dbReference>
<feature type="region of interest" description="Disordered" evidence="1">
    <location>
        <begin position="1"/>
        <end position="61"/>
    </location>
</feature>
<feature type="compositionally biased region" description="Polar residues" evidence="1">
    <location>
        <begin position="40"/>
        <end position="61"/>
    </location>
</feature>
<sequence length="61" mass="7040">MKADASIMMIDNAARENRITMDSQAKRNELEQKQKKHDQSGQTPTQQAREQLNNNPLSDHF</sequence>
<accession>A0AAC9VI29</accession>
<proteinExistence type="predicted"/>
<evidence type="ECO:0000313" key="2">
    <source>
        <dbReference type="EMBL" id="ASV33413.1"/>
    </source>
</evidence>
<name>A0AAC9VI29_9ENTR</name>
<gene>
    <name evidence="2" type="ORF">CJJ18_04400</name>
</gene>
<feature type="compositionally biased region" description="Basic and acidic residues" evidence="1">
    <location>
        <begin position="13"/>
        <end position="39"/>
    </location>
</feature>
<protein>
    <submittedName>
        <fullName evidence="2">Uncharacterized protein</fullName>
    </submittedName>
</protein>
<evidence type="ECO:0000256" key="1">
    <source>
        <dbReference type="SAM" id="MobiDB-lite"/>
    </source>
</evidence>
<dbReference type="EMBL" id="CP022932">
    <property type="protein sequence ID" value="ASV33413.1"/>
    <property type="molecule type" value="Genomic_DNA"/>
</dbReference>
<reference evidence="2" key="1">
    <citation type="submission" date="2017-08" db="EMBL/GenBank/DDBJ databases">
        <title>Genome sequence of Candidatus Hamiltonella defensa from Acyrthosiphon pisum strain MI47.</title>
        <authorList>
            <person name="Patel V.A."/>
            <person name="Chevignon G."/>
            <person name="Russell J.A."/>
            <person name="Oliver K.M."/>
        </authorList>
    </citation>
    <scope>NUCLEOTIDE SEQUENCE</scope>
    <source>
        <strain evidence="2">MI47</strain>
    </source>
</reference>